<keyword evidence="3" id="KW-1185">Reference proteome</keyword>
<accession>A0A1U7JKY2</accession>
<dbReference type="Pfam" id="PF13770">
    <property type="entry name" value="DUF4169"/>
    <property type="match status" value="1"/>
</dbReference>
<organism evidence="2 3">
    <name type="scientific">Pseudovibrio exalbescens</name>
    <dbReference type="NCBI Taxonomy" id="197461"/>
    <lineage>
        <taxon>Bacteria</taxon>
        <taxon>Pseudomonadati</taxon>
        <taxon>Pseudomonadota</taxon>
        <taxon>Alphaproteobacteria</taxon>
        <taxon>Hyphomicrobiales</taxon>
        <taxon>Stappiaceae</taxon>
        <taxon>Pseudovibrio</taxon>
    </lineage>
</organism>
<dbReference type="EMBL" id="LVVZ01000005">
    <property type="protein sequence ID" value="OKL45377.1"/>
    <property type="molecule type" value="Genomic_DNA"/>
</dbReference>
<dbReference type="AlphaFoldDB" id="A0A1U7JKY2"/>
<feature type="compositionally biased region" description="Basic residues" evidence="1">
    <location>
        <begin position="10"/>
        <end position="19"/>
    </location>
</feature>
<dbReference type="STRING" id="197461.A3843_03360"/>
<protein>
    <recommendedName>
        <fullName evidence="4">DUF4169 domain-containing protein</fullName>
    </recommendedName>
</protein>
<comment type="caution">
    <text evidence="2">The sequence shown here is derived from an EMBL/GenBank/DDBJ whole genome shotgun (WGS) entry which is preliminary data.</text>
</comment>
<reference evidence="2 3" key="1">
    <citation type="submission" date="2016-03" db="EMBL/GenBank/DDBJ databases">
        <title>Genome sequence of Nesiotobacter sp. nov., a moderately halophilic alphaproteobacterium isolated from the Yellow Sea, China.</title>
        <authorList>
            <person name="Zhang G."/>
            <person name="Zhang R."/>
        </authorList>
    </citation>
    <scope>NUCLEOTIDE SEQUENCE [LARGE SCALE GENOMIC DNA]</scope>
    <source>
        <strain evidence="2 3">WB1-6</strain>
    </source>
</reference>
<gene>
    <name evidence="2" type="ORF">A3843_03360</name>
</gene>
<evidence type="ECO:0000313" key="2">
    <source>
        <dbReference type="EMBL" id="OKL45377.1"/>
    </source>
</evidence>
<feature type="region of interest" description="Disordered" evidence="1">
    <location>
        <begin position="1"/>
        <end position="74"/>
    </location>
</feature>
<evidence type="ECO:0008006" key="4">
    <source>
        <dbReference type="Google" id="ProtNLM"/>
    </source>
</evidence>
<evidence type="ECO:0000313" key="3">
    <source>
        <dbReference type="Proteomes" id="UP000185783"/>
    </source>
</evidence>
<name>A0A1U7JKY2_9HYPH</name>
<proteinExistence type="predicted"/>
<evidence type="ECO:0000256" key="1">
    <source>
        <dbReference type="SAM" id="MobiDB-lite"/>
    </source>
</evidence>
<dbReference type="InterPro" id="IPR025227">
    <property type="entry name" value="DUF4169"/>
</dbReference>
<dbReference type="Proteomes" id="UP000185783">
    <property type="component" value="Unassembled WGS sequence"/>
</dbReference>
<dbReference type="RefSeq" id="WP_036487971.1">
    <property type="nucleotide sequence ID" value="NZ_LVVZ01000005.1"/>
</dbReference>
<sequence length="74" mass="8654">MSADIVNLRQARKHKKRAAKEKQAEENRRSFGRSKAQRQLSSLERERFNRQLDGAQINSEKLGNLKKTKDQEDT</sequence>
<feature type="compositionally biased region" description="Basic and acidic residues" evidence="1">
    <location>
        <begin position="20"/>
        <end position="29"/>
    </location>
</feature>